<evidence type="ECO:0000259" key="12">
    <source>
        <dbReference type="PROSITE" id="PS51192"/>
    </source>
</evidence>
<keyword evidence="3 10" id="KW-0547">Nucleotide-binding</keyword>
<dbReference type="InterPro" id="IPR014001">
    <property type="entry name" value="Helicase_ATP-bd"/>
</dbReference>
<keyword evidence="10" id="KW-0539">Nucleus</keyword>
<dbReference type="GO" id="GO:0046872">
    <property type="term" value="F:metal ion binding"/>
    <property type="evidence" value="ECO:0007669"/>
    <property type="project" value="UniProtKB-KW"/>
</dbReference>
<comment type="similarity">
    <text evidence="1 10">Belongs to the helicase family. RecQ subfamily.</text>
</comment>
<evidence type="ECO:0000313" key="15">
    <source>
        <dbReference type="Proteomes" id="UP000237144"/>
    </source>
</evidence>
<feature type="compositionally biased region" description="Acidic residues" evidence="11">
    <location>
        <begin position="15"/>
        <end position="24"/>
    </location>
</feature>
<protein>
    <recommendedName>
        <fullName evidence="10">ATP-dependent DNA helicase</fullName>
        <ecNumber evidence="10">5.6.2.4</ecNumber>
    </recommendedName>
</protein>
<dbReference type="Proteomes" id="UP000237144">
    <property type="component" value="Unassembled WGS sequence"/>
</dbReference>
<dbReference type="PANTHER" id="PTHR13710">
    <property type="entry name" value="DNA HELICASE RECQ FAMILY MEMBER"/>
    <property type="match status" value="1"/>
</dbReference>
<feature type="region of interest" description="Disordered" evidence="11">
    <location>
        <begin position="74"/>
        <end position="95"/>
    </location>
</feature>
<keyword evidence="6 10" id="KW-0067">ATP-binding</keyword>
<feature type="compositionally biased region" description="Polar residues" evidence="11">
    <location>
        <begin position="27"/>
        <end position="39"/>
    </location>
</feature>
<feature type="region of interest" description="Disordered" evidence="11">
    <location>
        <begin position="748"/>
        <end position="812"/>
    </location>
</feature>
<evidence type="ECO:0000256" key="6">
    <source>
        <dbReference type="ARBA" id="ARBA00022840"/>
    </source>
</evidence>
<dbReference type="STRING" id="741276.A0A2S5B9S1"/>
<keyword evidence="4 10" id="KW-0378">Hydrolase</keyword>
<dbReference type="GO" id="GO:0005737">
    <property type="term" value="C:cytoplasm"/>
    <property type="evidence" value="ECO:0007669"/>
    <property type="project" value="TreeGrafter"/>
</dbReference>
<dbReference type="InterPro" id="IPR027417">
    <property type="entry name" value="P-loop_NTPase"/>
</dbReference>
<dbReference type="InterPro" id="IPR011545">
    <property type="entry name" value="DEAD/DEAH_box_helicase_dom"/>
</dbReference>
<dbReference type="SUPFAM" id="SSF52540">
    <property type="entry name" value="P-loop containing nucleoside triphosphate hydrolases"/>
    <property type="match status" value="1"/>
</dbReference>
<feature type="compositionally biased region" description="Basic residues" evidence="11">
    <location>
        <begin position="789"/>
        <end position="801"/>
    </location>
</feature>
<comment type="caution">
    <text evidence="14">The sequence shown here is derived from an EMBL/GenBank/DDBJ whole genome shotgun (WGS) entry which is preliminary data.</text>
</comment>
<dbReference type="GO" id="GO:0016887">
    <property type="term" value="F:ATP hydrolysis activity"/>
    <property type="evidence" value="ECO:0007669"/>
    <property type="project" value="RHEA"/>
</dbReference>
<evidence type="ECO:0000313" key="14">
    <source>
        <dbReference type="EMBL" id="POY73523.1"/>
    </source>
</evidence>
<evidence type="ECO:0000256" key="4">
    <source>
        <dbReference type="ARBA" id="ARBA00022801"/>
    </source>
</evidence>
<dbReference type="InterPro" id="IPR032284">
    <property type="entry name" value="RecQ_Zn-bd"/>
</dbReference>
<dbReference type="PROSITE" id="PS51192">
    <property type="entry name" value="HELICASE_ATP_BIND_1"/>
    <property type="match status" value="1"/>
</dbReference>
<keyword evidence="8" id="KW-0413">Isomerase</keyword>
<keyword evidence="5 10" id="KW-0347">Helicase</keyword>
<accession>A0A2S5B9S1</accession>
<evidence type="ECO:0000256" key="9">
    <source>
        <dbReference type="ARBA" id="ARBA00034617"/>
    </source>
</evidence>
<dbReference type="Gene3D" id="3.40.50.300">
    <property type="entry name" value="P-loop containing nucleotide triphosphate hydrolases"/>
    <property type="match status" value="2"/>
</dbReference>
<evidence type="ECO:0000256" key="8">
    <source>
        <dbReference type="ARBA" id="ARBA00023235"/>
    </source>
</evidence>
<reference evidence="14 15" key="1">
    <citation type="journal article" date="2018" name="Front. Microbiol.">
        <title>Prospects for Fungal Bioremediation of Acidic Radioactive Waste Sites: Characterization and Genome Sequence of Rhodotorula taiwanensis MD1149.</title>
        <authorList>
            <person name="Tkavc R."/>
            <person name="Matrosova V.Y."/>
            <person name="Grichenko O.E."/>
            <person name="Gostincar C."/>
            <person name="Volpe R.P."/>
            <person name="Klimenkova P."/>
            <person name="Gaidamakova E.K."/>
            <person name="Zhou C.E."/>
            <person name="Stewart B.J."/>
            <person name="Lyman M.G."/>
            <person name="Malfatti S.A."/>
            <person name="Rubinfeld B."/>
            <person name="Courtot M."/>
            <person name="Singh J."/>
            <person name="Dalgard C.L."/>
            <person name="Hamilton T."/>
            <person name="Frey K.G."/>
            <person name="Gunde-Cimerman N."/>
            <person name="Dugan L."/>
            <person name="Daly M.J."/>
        </authorList>
    </citation>
    <scope>NUCLEOTIDE SEQUENCE [LARGE SCALE GENOMIC DNA]</scope>
    <source>
        <strain evidence="14 15">MD1149</strain>
    </source>
</reference>
<feature type="region of interest" description="Disordered" evidence="11">
    <location>
        <begin position="1"/>
        <end position="42"/>
    </location>
</feature>
<dbReference type="EC" id="5.6.2.4" evidence="10"/>
<dbReference type="GO" id="GO:0003677">
    <property type="term" value="F:DNA binding"/>
    <property type="evidence" value="ECO:0007669"/>
    <property type="project" value="UniProtKB-KW"/>
</dbReference>
<feature type="compositionally biased region" description="Basic and acidic residues" evidence="11">
    <location>
        <begin position="802"/>
        <end position="812"/>
    </location>
</feature>
<dbReference type="Pfam" id="PF16124">
    <property type="entry name" value="RecQ_Zn_bind"/>
    <property type="match status" value="1"/>
</dbReference>
<dbReference type="GO" id="GO:0005694">
    <property type="term" value="C:chromosome"/>
    <property type="evidence" value="ECO:0007669"/>
    <property type="project" value="TreeGrafter"/>
</dbReference>
<dbReference type="AlphaFoldDB" id="A0A2S5B9S1"/>
<evidence type="ECO:0000256" key="7">
    <source>
        <dbReference type="ARBA" id="ARBA00023125"/>
    </source>
</evidence>
<evidence type="ECO:0000256" key="3">
    <source>
        <dbReference type="ARBA" id="ARBA00022741"/>
    </source>
</evidence>
<dbReference type="EMBL" id="PJQD01000036">
    <property type="protein sequence ID" value="POY73523.1"/>
    <property type="molecule type" value="Genomic_DNA"/>
</dbReference>
<feature type="domain" description="Helicase C-terminal" evidence="13">
    <location>
        <begin position="355"/>
        <end position="530"/>
    </location>
</feature>
<organism evidence="14 15">
    <name type="scientific">Rhodotorula taiwanensis</name>
    <dbReference type="NCBI Taxonomy" id="741276"/>
    <lineage>
        <taxon>Eukaryota</taxon>
        <taxon>Fungi</taxon>
        <taxon>Dikarya</taxon>
        <taxon>Basidiomycota</taxon>
        <taxon>Pucciniomycotina</taxon>
        <taxon>Microbotryomycetes</taxon>
        <taxon>Sporidiobolales</taxon>
        <taxon>Sporidiobolaceae</taxon>
        <taxon>Rhodotorula</taxon>
    </lineage>
</organism>
<evidence type="ECO:0000256" key="2">
    <source>
        <dbReference type="ARBA" id="ARBA00022723"/>
    </source>
</evidence>
<keyword evidence="2" id="KW-0479">Metal-binding</keyword>
<dbReference type="OrthoDB" id="10261556at2759"/>
<dbReference type="InterPro" id="IPR036388">
    <property type="entry name" value="WH-like_DNA-bd_sf"/>
</dbReference>
<gene>
    <name evidence="14" type="ORF">BMF94_3460</name>
</gene>
<dbReference type="InterPro" id="IPR001650">
    <property type="entry name" value="Helicase_C-like"/>
</dbReference>
<dbReference type="GO" id="GO:0009378">
    <property type="term" value="F:four-way junction helicase activity"/>
    <property type="evidence" value="ECO:0007669"/>
    <property type="project" value="TreeGrafter"/>
</dbReference>
<proteinExistence type="inferred from homology"/>
<evidence type="ECO:0000256" key="11">
    <source>
        <dbReference type="SAM" id="MobiDB-lite"/>
    </source>
</evidence>
<dbReference type="NCBIfam" id="TIGR00614">
    <property type="entry name" value="recQ_fam"/>
    <property type="match status" value="1"/>
</dbReference>
<sequence length="812" mass="88650">MASSRAGPSRQVLDLSDDDDDDALQDSFNTASSRRNGTPTLDDELASLDEQIRKLKRLQADIRHERDLLAATIASREHQQAPKEAPQAATRLPPASSVDYTKSAFPWTAEIAKTAKDIWGVRKWRPGQEGAINATMAGREVVAILPTGGGKSLIFQIPALLAPGTSVIVTPLISLMADQVHGLRSRGIQAEMIHASTSQAEIKDIMARMLGSAGAKGKAKKNTAEVVKLVYVTPERIEKSKTFTNTLQKMYDAGLLTRFVIDEAHCLSTMGHDYRPSFLALQRLKVLFPETPILAVTATAPQNVVSDMLKTLGLPRKTSQGAAAVPGTTVVFSAPLYRPNLRYQVLPKPSSAQAALDAIVDWILEHHTGDTGIIYTLSRADSENITKGINAHEKAKGKLKAAFCEFAIRILESRVIAELQGTDHAYIDDADKQRVHDHWRDKRIHVVVATNASFGLGIDNPNVRYVVHHSLAKSLANFQQESGRAGRDGAPADCVTFWRAADASRLSSLTYETFHSGGKEKLYEVVRFAEDKKTCRKVLFARYFANAYDSSDAYDVKDADSPCGLCDNCQRDPECVSTVDISEPAYRALRIIEAAIAQRGTLTLPQAADLVRGLGGGTYSTQEAKGKGKGKVDVKTVAGGKVTLSKDETEQMLLQLLVDSYLKEDFHATAYSVTSYLQPASKALRITRLSPDDFASTGLPITLEMDVLVKSNARKKRKASVDDKPEAVARKKAKKAVELEVSSDLDEGVDAFDTTSYGDEDEGADNDEVEAWLELQEPSSEPDADGWSKVKRASHGRPPARPRKEAEVLELE</sequence>
<dbReference type="SMART" id="SM00487">
    <property type="entry name" value="DEXDc"/>
    <property type="match status" value="1"/>
</dbReference>
<keyword evidence="15" id="KW-1185">Reference proteome</keyword>
<dbReference type="InterPro" id="IPR004589">
    <property type="entry name" value="DNA_helicase_ATP-dep_RecQ"/>
</dbReference>
<evidence type="ECO:0000259" key="13">
    <source>
        <dbReference type="PROSITE" id="PS51194"/>
    </source>
</evidence>
<dbReference type="SMART" id="SM00490">
    <property type="entry name" value="HELICc"/>
    <property type="match status" value="1"/>
</dbReference>
<dbReference type="PROSITE" id="PS51194">
    <property type="entry name" value="HELICASE_CTER"/>
    <property type="match status" value="1"/>
</dbReference>
<evidence type="ECO:0000256" key="5">
    <source>
        <dbReference type="ARBA" id="ARBA00022806"/>
    </source>
</evidence>
<dbReference type="PANTHER" id="PTHR13710:SF105">
    <property type="entry name" value="ATP-DEPENDENT DNA HELICASE Q1"/>
    <property type="match status" value="1"/>
</dbReference>
<keyword evidence="7" id="KW-0238">DNA-binding</keyword>
<feature type="compositionally biased region" description="Acidic residues" evidence="11">
    <location>
        <begin position="758"/>
        <end position="771"/>
    </location>
</feature>
<dbReference type="Pfam" id="PF00270">
    <property type="entry name" value="DEAD"/>
    <property type="match status" value="1"/>
</dbReference>
<evidence type="ECO:0000256" key="10">
    <source>
        <dbReference type="RuleBase" id="RU364117"/>
    </source>
</evidence>
<dbReference type="Gene3D" id="1.10.10.10">
    <property type="entry name" value="Winged helix-like DNA-binding domain superfamily/Winged helix DNA-binding domain"/>
    <property type="match status" value="1"/>
</dbReference>
<dbReference type="GO" id="GO:0005524">
    <property type="term" value="F:ATP binding"/>
    <property type="evidence" value="ECO:0007669"/>
    <property type="project" value="UniProtKB-KW"/>
</dbReference>
<dbReference type="GO" id="GO:0043138">
    <property type="term" value="F:3'-5' DNA helicase activity"/>
    <property type="evidence" value="ECO:0007669"/>
    <property type="project" value="UniProtKB-EC"/>
</dbReference>
<name>A0A2S5B9S1_9BASI</name>
<comment type="subcellular location">
    <subcellularLocation>
        <location evidence="10">Nucleus</location>
    </subcellularLocation>
</comment>
<dbReference type="Pfam" id="PF00271">
    <property type="entry name" value="Helicase_C"/>
    <property type="match status" value="1"/>
</dbReference>
<comment type="catalytic activity">
    <reaction evidence="9 10">
        <text>Couples ATP hydrolysis with the unwinding of duplex DNA by translocating in the 3'-5' direction.</text>
        <dbReference type="EC" id="5.6.2.4"/>
    </reaction>
</comment>
<feature type="domain" description="Helicase ATP-binding" evidence="12">
    <location>
        <begin position="132"/>
        <end position="318"/>
    </location>
</feature>
<dbReference type="GO" id="GO:0000724">
    <property type="term" value="P:double-strand break repair via homologous recombination"/>
    <property type="evidence" value="ECO:0007669"/>
    <property type="project" value="TreeGrafter"/>
</dbReference>
<dbReference type="GO" id="GO:0005634">
    <property type="term" value="C:nucleus"/>
    <property type="evidence" value="ECO:0007669"/>
    <property type="project" value="UniProtKB-SubCell"/>
</dbReference>
<comment type="catalytic activity">
    <reaction evidence="10">
        <text>ATP + H2O = ADP + phosphate + H(+)</text>
        <dbReference type="Rhea" id="RHEA:13065"/>
        <dbReference type="ChEBI" id="CHEBI:15377"/>
        <dbReference type="ChEBI" id="CHEBI:15378"/>
        <dbReference type="ChEBI" id="CHEBI:30616"/>
        <dbReference type="ChEBI" id="CHEBI:43474"/>
        <dbReference type="ChEBI" id="CHEBI:456216"/>
    </reaction>
</comment>
<evidence type="ECO:0000256" key="1">
    <source>
        <dbReference type="ARBA" id="ARBA00005446"/>
    </source>
</evidence>